<evidence type="ECO:0000256" key="1">
    <source>
        <dbReference type="ARBA" id="ARBA00004167"/>
    </source>
</evidence>
<evidence type="ECO:0000256" key="2">
    <source>
        <dbReference type="ARBA" id="ARBA00022692"/>
    </source>
</evidence>
<comment type="subcellular location">
    <subcellularLocation>
        <location evidence="1">Membrane</location>
        <topology evidence="1">Single-pass membrane protein</topology>
    </subcellularLocation>
</comment>
<accession>A0A3G9G6A0</accession>
<dbReference type="PANTHER" id="PTHR21461">
    <property type="entry name" value="GLYCOSYLTRANSFERASE FAMILY 92 PROTEIN"/>
    <property type="match status" value="1"/>
</dbReference>
<organism evidence="4 5">
    <name type="scientific">Asticcacaulis excentricus</name>
    <dbReference type="NCBI Taxonomy" id="78587"/>
    <lineage>
        <taxon>Bacteria</taxon>
        <taxon>Pseudomonadati</taxon>
        <taxon>Pseudomonadota</taxon>
        <taxon>Alphaproteobacteria</taxon>
        <taxon>Caulobacterales</taxon>
        <taxon>Caulobacteraceae</taxon>
        <taxon>Asticcacaulis</taxon>
    </lineage>
</organism>
<dbReference type="PANTHER" id="PTHR21461:SF69">
    <property type="entry name" value="GLYCOSYLTRANSFERASE FAMILY 92 PROTEIN"/>
    <property type="match status" value="1"/>
</dbReference>
<dbReference type="Pfam" id="PF13704">
    <property type="entry name" value="Glyco_tranf_2_4"/>
    <property type="match status" value="1"/>
</dbReference>
<keyword evidence="4" id="KW-0808">Transferase</keyword>
<evidence type="ECO:0000256" key="3">
    <source>
        <dbReference type="ARBA" id="ARBA00022989"/>
    </source>
</evidence>
<evidence type="ECO:0000313" key="4">
    <source>
        <dbReference type="EMBL" id="BBF81361.1"/>
    </source>
</evidence>
<gene>
    <name evidence="4" type="ORF">EM6_1959</name>
</gene>
<keyword evidence="3" id="KW-0472">Membrane</keyword>
<dbReference type="Gene3D" id="3.90.550.10">
    <property type="entry name" value="Spore Coat Polysaccharide Biosynthesis Protein SpsA, Chain A"/>
    <property type="match status" value="1"/>
</dbReference>
<sequence length="279" mass="31769">MSAKSAVCLIAKNEGPYLLEWIAYHRVLGFDQIIVYNNNSTDQSAEVLEKLAAAGIITYRFWPHGAHGSPQIAAYMDALKRSEAEWMLFIDADEFLVLHQHPNVNAFLASFEVNGNIDAICFNWRIFGDSHMPRSDGRPVIERFTWAAPEDFGVNAHLKSFIKTARQRGVVHMHLCDVIGDKVYSSGRALEMEQWGVSKDIDTTVAQVNHYYTKTLEEYQIKKARGQAGCGENEHDLKYNWYHDEAFHGHNRNDEQELSIQKYVAAVKEEMLKLSAVFA</sequence>
<dbReference type="Proteomes" id="UP000278756">
    <property type="component" value="Chromosome 1"/>
</dbReference>
<keyword evidence="2" id="KW-0812">Transmembrane</keyword>
<dbReference type="AlphaFoldDB" id="A0A3G9G6A0"/>
<protein>
    <submittedName>
        <fullName evidence="4">Glycosyl transferase, group 2 family protein</fullName>
    </submittedName>
</protein>
<dbReference type="EMBL" id="AP018827">
    <property type="protein sequence ID" value="BBF81361.1"/>
    <property type="molecule type" value="Genomic_DNA"/>
</dbReference>
<dbReference type="GO" id="GO:0016757">
    <property type="term" value="F:glycosyltransferase activity"/>
    <property type="evidence" value="ECO:0007669"/>
    <property type="project" value="TreeGrafter"/>
</dbReference>
<keyword evidence="3" id="KW-1133">Transmembrane helix</keyword>
<dbReference type="InterPro" id="IPR029044">
    <property type="entry name" value="Nucleotide-diphossugar_trans"/>
</dbReference>
<dbReference type="SUPFAM" id="SSF53448">
    <property type="entry name" value="Nucleotide-diphospho-sugar transferases"/>
    <property type="match status" value="1"/>
</dbReference>
<reference evidence="5" key="2">
    <citation type="journal article" date="2017" name="Plant Physiol. Biochem.">
        <title>Differential oxidative and antioxidative response of duckweed Lemna minor toward plant growth promoting/inhibiting bacteria.</title>
        <authorList>
            <person name="Ishizawa H."/>
            <person name="Kuroda M."/>
            <person name="Morikawa M."/>
            <person name="Ike M."/>
        </authorList>
    </citation>
    <scope>NUCLEOTIDE SEQUENCE [LARGE SCALE GENOMIC DNA]</scope>
    <source>
        <strain evidence="5">M6</strain>
    </source>
</reference>
<proteinExistence type="predicted"/>
<dbReference type="GO" id="GO:0016020">
    <property type="term" value="C:membrane"/>
    <property type="evidence" value="ECO:0007669"/>
    <property type="project" value="UniProtKB-SubCell"/>
</dbReference>
<name>A0A3G9G6A0_9CAUL</name>
<dbReference type="GO" id="GO:0005737">
    <property type="term" value="C:cytoplasm"/>
    <property type="evidence" value="ECO:0007669"/>
    <property type="project" value="TreeGrafter"/>
</dbReference>
<evidence type="ECO:0000313" key="5">
    <source>
        <dbReference type="Proteomes" id="UP000278756"/>
    </source>
</evidence>
<reference evidence="5" key="1">
    <citation type="journal article" date="2017" name="Biotechnol. Biofuels">
        <title>Evaluation of environmental bacterial communities as a factor affecting the growth of duckweed Lemna minor.</title>
        <authorList>
            <person name="Ishizawa H."/>
            <person name="Kuroda M."/>
            <person name="Morikawa M."/>
            <person name="Ike M."/>
        </authorList>
    </citation>
    <scope>NUCLEOTIDE SEQUENCE [LARGE SCALE GENOMIC DNA]</scope>
    <source>
        <strain evidence="5">M6</strain>
    </source>
</reference>
<dbReference type="CDD" id="cd00761">
    <property type="entry name" value="Glyco_tranf_GTA_type"/>
    <property type="match status" value="1"/>
</dbReference>